<accession>A0A8H3YPR6</accession>
<reference evidence="3 4" key="1">
    <citation type="submission" date="2018-12" db="EMBL/GenBank/DDBJ databases">
        <title>Venturia inaequalis Genome Resource.</title>
        <authorList>
            <person name="Lichtner F.J."/>
        </authorList>
    </citation>
    <scope>NUCLEOTIDE SEQUENCE [LARGE SCALE GENOMIC DNA]</scope>
    <source>
        <strain evidence="3 4">120213</strain>
    </source>
</reference>
<feature type="region of interest" description="Disordered" evidence="1">
    <location>
        <begin position="164"/>
        <end position="197"/>
    </location>
</feature>
<evidence type="ECO:0000313" key="4">
    <source>
        <dbReference type="Proteomes" id="UP000447873"/>
    </source>
</evidence>
<protein>
    <submittedName>
        <fullName evidence="3">Uncharacterized protein</fullName>
    </submittedName>
</protein>
<evidence type="ECO:0000256" key="1">
    <source>
        <dbReference type="SAM" id="MobiDB-lite"/>
    </source>
</evidence>
<feature type="signal peptide" evidence="2">
    <location>
        <begin position="1"/>
        <end position="18"/>
    </location>
</feature>
<evidence type="ECO:0000256" key="2">
    <source>
        <dbReference type="SAM" id="SignalP"/>
    </source>
</evidence>
<feature type="compositionally biased region" description="Low complexity" evidence="1">
    <location>
        <begin position="164"/>
        <end position="196"/>
    </location>
</feature>
<dbReference type="Proteomes" id="UP000447873">
    <property type="component" value="Unassembled WGS sequence"/>
</dbReference>
<feature type="chain" id="PRO_5034484651" evidence="2">
    <location>
        <begin position="19"/>
        <end position="343"/>
    </location>
</feature>
<evidence type="ECO:0000313" key="3">
    <source>
        <dbReference type="EMBL" id="KAE9967508.1"/>
    </source>
</evidence>
<organism evidence="3 4">
    <name type="scientific">Venturia inaequalis</name>
    <name type="common">Apple scab fungus</name>
    <dbReference type="NCBI Taxonomy" id="5025"/>
    <lineage>
        <taxon>Eukaryota</taxon>
        <taxon>Fungi</taxon>
        <taxon>Dikarya</taxon>
        <taxon>Ascomycota</taxon>
        <taxon>Pezizomycotina</taxon>
        <taxon>Dothideomycetes</taxon>
        <taxon>Pleosporomycetidae</taxon>
        <taxon>Venturiales</taxon>
        <taxon>Venturiaceae</taxon>
        <taxon>Venturia</taxon>
    </lineage>
</organism>
<proteinExistence type="predicted"/>
<keyword evidence="2" id="KW-0732">Signal</keyword>
<sequence>MHFAIIPVLLLHIAPAWAANGACTTGLYSALLPLSSYAPAQSFCSPKYPIKPCTSISQSTVTTTLPTTGATAITTYTTSTSTSYTATITSTSVTATVISTIATATQTVTSFTSTSSVTNAASTVIECTVGGNAPRNYKRGEGFIIYYKSTMHGKRFILPRTVTTPASTSKSSSTTTSSTKTSSPTSSISKTSSTTSNPQATLFSQLVSQASGFVSTLCSCIEAAPVCATSVVVVASTVYSTLTATSSVQGFATLQTAKTTVISTDTTTTTSIVTTTLLSTATTTTIASTSTIPSPCYAGCTPGPITVSGQCLTQTCDQVIDLFTSNWDAAAVFDDPQTLAFCL</sequence>
<dbReference type="EMBL" id="WNWS01000452">
    <property type="protein sequence ID" value="KAE9967508.1"/>
    <property type="molecule type" value="Genomic_DNA"/>
</dbReference>
<name>A0A8H3YPR6_VENIN</name>
<gene>
    <name evidence="3" type="ORF">EG328_008159</name>
</gene>
<comment type="caution">
    <text evidence="3">The sequence shown here is derived from an EMBL/GenBank/DDBJ whole genome shotgun (WGS) entry which is preliminary data.</text>
</comment>
<dbReference type="AlphaFoldDB" id="A0A8H3YPR6"/>